<protein>
    <submittedName>
        <fullName evidence="1">Uncharacterized protein</fullName>
    </submittedName>
</protein>
<feature type="non-terminal residue" evidence="1">
    <location>
        <position position="1"/>
    </location>
</feature>
<comment type="caution">
    <text evidence="1">The sequence shown here is derived from an EMBL/GenBank/DDBJ whole genome shotgun (WGS) entry which is preliminary data.</text>
</comment>
<accession>X1T2Z8</accession>
<name>X1T2Z8_9ZZZZ</name>
<reference evidence="1" key="1">
    <citation type="journal article" date="2014" name="Front. Microbiol.">
        <title>High frequency of phylogenetically diverse reductive dehalogenase-homologous genes in deep subseafloor sedimentary metagenomes.</title>
        <authorList>
            <person name="Kawai M."/>
            <person name="Futagami T."/>
            <person name="Toyoda A."/>
            <person name="Takaki Y."/>
            <person name="Nishi S."/>
            <person name="Hori S."/>
            <person name="Arai W."/>
            <person name="Tsubouchi T."/>
            <person name="Morono Y."/>
            <person name="Uchiyama I."/>
            <person name="Ito T."/>
            <person name="Fujiyama A."/>
            <person name="Inagaki F."/>
            <person name="Takami H."/>
        </authorList>
    </citation>
    <scope>NUCLEOTIDE SEQUENCE</scope>
    <source>
        <strain evidence="1">Expedition CK06-06</strain>
    </source>
</reference>
<gene>
    <name evidence="1" type="ORF">S12H4_21825</name>
</gene>
<sequence>ERDSEGHADEADAIATAAFQVVGGETGVRVRLLTETEEEDDGNWVDIGGPGYDKLLETYHQI</sequence>
<proteinExistence type="predicted"/>
<dbReference type="AlphaFoldDB" id="X1T2Z8"/>
<dbReference type="EMBL" id="BARW01011284">
    <property type="protein sequence ID" value="GAI85781.1"/>
    <property type="molecule type" value="Genomic_DNA"/>
</dbReference>
<evidence type="ECO:0000313" key="1">
    <source>
        <dbReference type="EMBL" id="GAI85781.1"/>
    </source>
</evidence>
<organism evidence="1">
    <name type="scientific">marine sediment metagenome</name>
    <dbReference type="NCBI Taxonomy" id="412755"/>
    <lineage>
        <taxon>unclassified sequences</taxon>
        <taxon>metagenomes</taxon>
        <taxon>ecological metagenomes</taxon>
    </lineage>
</organism>